<reference evidence="5 6" key="1">
    <citation type="journal article" date="2015" name="Genome Announc.">
        <title>Draft Genome Sequence of the Thermophile Thermus filiformis ATCC 43280, Producer of Carotenoid-(Di)glucoside-Branched Fatty Acid (Di)esters and Source of Hyperthermostable Enzymes of Biotechnological Interest.</title>
        <authorList>
            <person name="Mandelli F."/>
            <person name="Oliveira Ramires B."/>
            <person name="Couger M.B."/>
            <person name="Paixao D.A."/>
            <person name="Camilo C.M."/>
            <person name="Polikarpov I."/>
            <person name="Prade R."/>
            <person name="Riano-Pachon D.M."/>
            <person name="Squina F.M."/>
        </authorList>
    </citation>
    <scope>NUCLEOTIDE SEQUENCE [LARGE SCALE GENOMIC DNA]</scope>
    <source>
        <strain evidence="5 6">ATCC 43280</strain>
    </source>
</reference>
<dbReference type="AlphaFoldDB" id="A0A0A2WSE2"/>
<comment type="function">
    <text evidence="4">Produces ATP from ADP in the presence of a proton gradient across the membrane.</text>
</comment>
<dbReference type="Proteomes" id="UP000030364">
    <property type="component" value="Unassembled WGS sequence"/>
</dbReference>
<sequence>MKLAVIADPEAAMGFRLAGFLAYGATTPEEARRHLEELVQSPDVALVAVDQALLPEPEKAVERLMRGRDLPVLLPISGLKDAFQNPDVEAYMRALVRQTIGFDIKL</sequence>
<dbReference type="InterPro" id="IPR008218">
    <property type="entry name" value="ATPase_V1-cplx_f_g_su"/>
</dbReference>
<keyword evidence="2 4" id="KW-0813">Transport</keyword>
<dbReference type="Gene3D" id="3.40.50.10580">
    <property type="entry name" value="ATPase, V1 complex, subunit F"/>
    <property type="match status" value="1"/>
</dbReference>
<keyword evidence="3 4" id="KW-0406">Ion transport</keyword>
<dbReference type="GO" id="GO:0042777">
    <property type="term" value="P:proton motive force-driven plasma membrane ATP synthesis"/>
    <property type="evidence" value="ECO:0007669"/>
    <property type="project" value="UniProtKB-UniRule"/>
</dbReference>
<comment type="caution">
    <text evidence="5">The sequence shown here is derived from an EMBL/GenBank/DDBJ whole genome shotgun (WGS) entry which is preliminary data.</text>
</comment>
<protein>
    <recommendedName>
        <fullName evidence="4">V-type ATP synthase subunit F</fullName>
    </recommendedName>
    <alternativeName>
        <fullName evidence="4">V-ATPase subunit F</fullName>
    </alternativeName>
</protein>
<evidence type="ECO:0000313" key="6">
    <source>
        <dbReference type="Proteomes" id="UP000030364"/>
    </source>
</evidence>
<dbReference type="OrthoDB" id="32611at2"/>
<dbReference type="GO" id="GO:0046961">
    <property type="term" value="F:proton-transporting ATPase activity, rotational mechanism"/>
    <property type="evidence" value="ECO:0007669"/>
    <property type="project" value="InterPro"/>
</dbReference>
<dbReference type="HAMAP" id="MF_00312">
    <property type="entry name" value="ATP_synth_F_arch"/>
    <property type="match status" value="1"/>
</dbReference>
<organism evidence="5 6">
    <name type="scientific">Thermus filiformis</name>
    <dbReference type="NCBI Taxonomy" id="276"/>
    <lineage>
        <taxon>Bacteria</taxon>
        <taxon>Thermotogati</taxon>
        <taxon>Deinococcota</taxon>
        <taxon>Deinococci</taxon>
        <taxon>Thermales</taxon>
        <taxon>Thermaceae</taxon>
        <taxon>Thermus</taxon>
    </lineage>
</organism>
<keyword evidence="6" id="KW-1185">Reference proteome</keyword>
<dbReference type="Pfam" id="PF01990">
    <property type="entry name" value="ATP-synt_F"/>
    <property type="match status" value="1"/>
</dbReference>
<dbReference type="EMBL" id="JPSL02000040">
    <property type="protein sequence ID" value="KGQ23091.1"/>
    <property type="molecule type" value="Genomic_DNA"/>
</dbReference>
<evidence type="ECO:0000256" key="4">
    <source>
        <dbReference type="HAMAP-Rule" id="MF_00312"/>
    </source>
</evidence>
<keyword evidence="4" id="KW-0375">Hydrogen ion transport</keyword>
<dbReference type="RefSeq" id="WP_038060339.1">
    <property type="nucleotide sequence ID" value="NZ_JPSL02000040.1"/>
</dbReference>
<proteinExistence type="inferred from homology"/>
<dbReference type="SUPFAM" id="SSF159468">
    <property type="entry name" value="AtpF-like"/>
    <property type="match status" value="1"/>
</dbReference>
<dbReference type="InterPro" id="IPR036906">
    <property type="entry name" value="ATPase_V1_fsu_sf"/>
</dbReference>
<dbReference type="GO" id="GO:0046933">
    <property type="term" value="F:proton-transporting ATP synthase activity, rotational mechanism"/>
    <property type="evidence" value="ECO:0007669"/>
    <property type="project" value="UniProtKB-UniRule"/>
</dbReference>
<dbReference type="GO" id="GO:0005524">
    <property type="term" value="F:ATP binding"/>
    <property type="evidence" value="ECO:0007669"/>
    <property type="project" value="UniProtKB-UniRule"/>
</dbReference>
<keyword evidence="4" id="KW-0066">ATP synthesis</keyword>
<dbReference type="Gene3D" id="6.10.140.810">
    <property type="match status" value="1"/>
</dbReference>
<dbReference type="InterPro" id="IPR022944">
    <property type="entry name" value="ATPase_V1-cplx_fsu_bac/arc"/>
</dbReference>
<accession>A0A0A2WSE2</accession>
<dbReference type="STRING" id="276.THFILI_09510"/>
<evidence type="ECO:0000256" key="3">
    <source>
        <dbReference type="ARBA" id="ARBA00023065"/>
    </source>
</evidence>
<dbReference type="PATRIC" id="fig|276.5.peg.60"/>
<gene>
    <name evidence="4" type="primary">atpF</name>
    <name evidence="5" type="ORF">THFILI_09510</name>
</gene>
<evidence type="ECO:0000313" key="5">
    <source>
        <dbReference type="EMBL" id="KGQ23091.1"/>
    </source>
</evidence>
<name>A0A0A2WSE2_THEFI</name>
<comment type="similarity">
    <text evidence="1 4">Belongs to the V-ATPase F subunit family.</text>
</comment>
<evidence type="ECO:0000256" key="1">
    <source>
        <dbReference type="ARBA" id="ARBA00010148"/>
    </source>
</evidence>
<evidence type="ECO:0000256" key="2">
    <source>
        <dbReference type="ARBA" id="ARBA00022448"/>
    </source>
</evidence>